<gene>
    <name evidence="19" type="ORF">RMAR1173_LOCUS9656</name>
</gene>
<reference evidence="19" key="1">
    <citation type="submission" date="2021-01" db="EMBL/GenBank/DDBJ databases">
        <authorList>
            <person name="Corre E."/>
            <person name="Pelletier E."/>
            <person name="Niang G."/>
            <person name="Scheremetjew M."/>
            <person name="Finn R."/>
            <person name="Kale V."/>
            <person name="Holt S."/>
            <person name="Cochrane G."/>
            <person name="Meng A."/>
            <person name="Brown T."/>
            <person name="Cohen L."/>
        </authorList>
    </citation>
    <scope>NUCLEOTIDE SEQUENCE</scope>
    <source>
        <strain evidence="19">CCMP1243</strain>
    </source>
</reference>
<evidence type="ECO:0000259" key="18">
    <source>
        <dbReference type="PROSITE" id="PS51787"/>
    </source>
</evidence>
<evidence type="ECO:0000256" key="12">
    <source>
        <dbReference type="PROSITE-ProRule" id="PRU01122"/>
    </source>
</evidence>
<proteinExistence type="inferred from homology"/>
<dbReference type="GO" id="GO:0006515">
    <property type="term" value="P:protein quality control for misfolded or incompletely synthesized proteins"/>
    <property type="evidence" value="ECO:0007669"/>
    <property type="project" value="TreeGrafter"/>
</dbReference>
<evidence type="ECO:0000256" key="6">
    <source>
        <dbReference type="ARBA" id="ARBA00022825"/>
    </source>
</evidence>
<dbReference type="Pfam" id="PF00004">
    <property type="entry name" value="AAA"/>
    <property type="match status" value="1"/>
</dbReference>
<dbReference type="PROSITE" id="PS51786">
    <property type="entry name" value="LON_PROTEOLYTIC"/>
    <property type="match status" value="1"/>
</dbReference>
<dbReference type="SUPFAM" id="SSF52540">
    <property type="entry name" value="P-loop containing nucleoside triphosphate hydrolases"/>
    <property type="match status" value="1"/>
</dbReference>
<dbReference type="InterPro" id="IPR020568">
    <property type="entry name" value="Ribosomal_Su5_D2-typ_SF"/>
</dbReference>
<dbReference type="EC" id="3.4.21.-" evidence="9 14"/>
<dbReference type="FunFam" id="3.30.230.10:FF:000015">
    <property type="entry name" value="Lon protease homolog, mitochondrial"/>
    <property type="match status" value="1"/>
</dbReference>
<dbReference type="Gene3D" id="1.20.58.1480">
    <property type="match status" value="1"/>
</dbReference>
<keyword evidence="5 9" id="KW-0378">Hydrolase</keyword>
<dbReference type="InterPro" id="IPR003593">
    <property type="entry name" value="AAA+_ATPase"/>
</dbReference>
<feature type="coiled-coil region" evidence="15">
    <location>
        <begin position="350"/>
        <end position="380"/>
    </location>
</feature>
<dbReference type="CDD" id="cd19500">
    <property type="entry name" value="RecA-like_Lon"/>
    <property type="match status" value="1"/>
</dbReference>
<dbReference type="InterPro" id="IPR008268">
    <property type="entry name" value="Peptidase_S16_AS"/>
</dbReference>
<dbReference type="Pfam" id="PF05362">
    <property type="entry name" value="Lon_C"/>
    <property type="match status" value="1"/>
</dbReference>
<dbReference type="SMART" id="SM00382">
    <property type="entry name" value="AAA"/>
    <property type="match status" value="1"/>
</dbReference>
<feature type="domain" description="Lon proteolytic" evidence="17">
    <location>
        <begin position="723"/>
        <end position="923"/>
    </location>
</feature>
<feature type="region of interest" description="Disordered" evidence="16">
    <location>
        <begin position="751"/>
        <end position="770"/>
    </location>
</feature>
<comment type="subcellular location">
    <subcellularLocation>
        <location evidence="1">Mitochondrion matrix</location>
    </subcellularLocation>
    <subcellularLocation>
        <location evidence="2">Plastid</location>
    </subcellularLocation>
</comment>
<feature type="binding site" evidence="11">
    <location>
        <begin position="452"/>
        <end position="459"/>
    </location>
    <ligand>
        <name>ATP</name>
        <dbReference type="ChEBI" id="CHEBI:30616"/>
    </ligand>
</feature>
<evidence type="ECO:0000256" key="5">
    <source>
        <dbReference type="ARBA" id="ARBA00022801"/>
    </source>
</evidence>
<dbReference type="InterPro" id="IPR003959">
    <property type="entry name" value="ATPase_AAA_core"/>
</dbReference>
<keyword evidence="6 9" id="KW-0720">Serine protease</keyword>
<dbReference type="AlphaFoldDB" id="A0A7S2RZQ8"/>
<name>A0A7S2RZQ8_9STRA</name>
<feature type="active site" evidence="10 12">
    <location>
        <position position="872"/>
    </location>
</feature>
<evidence type="ECO:0000256" key="10">
    <source>
        <dbReference type="PIRSR" id="PIRSR001174-1"/>
    </source>
</evidence>
<evidence type="ECO:0000256" key="11">
    <source>
        <dbReference type="PIRSR" id="PIRSR001174-2"/>
    </source>
</evidence>
<dbReference type="GO" id="GO:0004176">
    <property type="term" value="F:ATP-dependent peptidase activity"/>
    <property type="evidence" value="ECO:0007669"/>
    <property type="project" value="UniProtKB-UniRule"/>
</dbReference>
<dbReference type="Pfam" id="PF02190">
    <property type="entry name" value="LON_substr_bdg"/>
    <property type="match status" value="1"/>
</dbReference>
<dbReference type="Gene3D" id="3.40.50.300">
    <property type="entry name" value="P-loop containing nucleotide triphosphate hydrolases"/>
    <property type="match status" value="1"/>
</dbReference>
<dbReference type="PRINTS" id="PR00830">
    <property type="entry name" value="ENDOLAPTASE"/>
</dbReference>
<dbReference type="PANTHER" id="PTHR43718">
    <property type="entry name" value="LON PROTEASE"/>
    <property type="match status" value="1"/>
</dbReference>
<evidence type="ECO:0000256" key="4">
    <source>
        <dbReference type="ARBA" id="ARBA00022741"/>
    </source>
</evidence>
<dbReference type="GO" id="GO:0051131">
    <property type="term" value="P:chaperone-mediated protein complex assembly"/>
    <property type="evidence" value="ECO:0007669"/>
    <property type="project" value="TreeGrafter"/>
</dbReference>
<keyword evidence="15" id="KW-0175">Coiled coil</keyword>
<feature type="active site" evidence="10 12">
    <location>
        <position position="829"/>
    </location>
</feature>
<feature type="compositionally biased region" description="Basic and acidic residues" evidence="16">
    <location>
        <begin position="43"/>
        <end position="54"/>
    </location>
</feature>
<dbReference type="SMART" id="SM00464">
    <property type="entry name" value="LON"/>
    <property type="match status" value="1"/>
</dbReference>
<evidence type="ECO:0000256" key="8">
    <source>
        <dbReference type="ARBA" id="ARBA00050665"/>
    </source>
</evidence>
<dbReference type="GO" id="GO:0005524">
    <property type="term" value="F:ATP binding"/>
    <property type="evidence" value="ECO:0007669"/>
    <property type="project" value="UniProtKB-KW"/>
</dbReference>
<accession>A0A7S2RZQ8</accession>
<dbReference type="Gene3D" id="1.10.8.60">
    <property type="match status" value="1"/>
</dbReference>
<feature type="domain" description="Lon N-terminal" evidence="18">
    <location>
        <begin position="93"/>
        <end position="298"/>
    </location>
</feature>
<dbReference type="InterPro" id="IPR027065">
    <property type="entry name" value="Lon_Prtase"/>
</dbReference>
<evidence type="ECO:0000256" key="16">
    <source>
        <dbReference type="SAM" id="MobiDB-lite"/>
    </source>
</evidence>
<dbReference type="InterPro" id="IPR014721">
    <property type="entry name" value="Ribsml_uS5_D2-typ_fold_subgr"/>
</dbReference>
<dbReference type="EMBL" id="HBHJ01014695">
    <property type="protein sequence ID" value="CAD9685351.1"/>
    <property type="molecule type" value="Transcribed_RNA"/>
</dbReference>
<dbReference type="InterPro" id="IPR008269">
    <property type="entry name" value="Lon_proteolytic"/>
</dbReference>
<dbReference type="FunFam" id="1.20.5.5270:FF:000001">
    <property type="entry name" value="Lon protease homolog, mitochondrial"/>
    <property type="match status" value="1"/>
</dbReference>
<evidence type="ECO:0000259" key="17">
    <source>
        <dbReference type="PROSITE" id="PS51786"/>
    </source>
</evidence>
<dbReference type="GO" id="GO:0016887">
    <property type="term" value="F:ATP hydrolysis activity"/>
    <property type="evidence" value="ECO:0007669"/>
    <property type="project" value="InterPro"/>
</dbReference>
<evidence type="ECO:0000256" key="14">
    <source>
        <dbReference type="RuleBase" id="RU000592"/>
    </source>
</evidence>
<dbReference type="InterPro" id="IPR004815">
    <property type="entry name" value="Lon_bac/euk-typ"/>
</dbReference>
<evidence type="ECO:0000256" key="2">
    <source>
        <dbReference type="ARBA" id="ARBA00004474"/>
    </source>
</evidence>
<evidence type="ECO:0000256" key="3">
    <source>
        <dbReference type="ARBA" id="ARBA00022670"/>
    </source>
</evidence>
<evidence type="ECO:0000313" key="19">
    <source>
        <dbReference type="EMBL" id="CAD9685351.1"/>
    </source>
</evidence>
<dbReference type="Gene3D" id="1.20.5.5270">
    <property type="match status" value="1"/>
</dbReference>
<dbReference type="SUPFAM" id="SSF54211">
    <property type="entry name" value="Ribosomal protein S5 domain 2-like"/>
    <property type="match status" value="1"/>
</dbReference>
<dbReference type="PROSITE" id="PS01046">
    <property type="entry name" value="LON_SER"/>
    <property type="match status" value="1"/>
</dbReference>
<evidence type="ECO:0000256" key="7">
    <source>
        <dbReference type="ARBA" id="ARBA00022840"/>
    </source>
</evidence>
<evidence type="ECO:0000256" key="1">
    <source>
        <dbReference type="ARBA" id="ARBA00004305"/>
    </source>
</evidence>
<keyword evidence="3 9" id="KW-0645">Protease</keyword>
<dbReference type="Gene3D" id="3.30.230.10">
    <property type="match status" value="1"/>
</dbReference>
<keyword evidence="4 9" id="KW-0547">Nucleotide-binding</keyword>
<dbReference type="InterPro" id="IPR027417">
    <property type="entry name" value="P-loop_NTPase"/>
</dbReference>
<dbReference type="GO" id="GO:0007005">
    <property type="term" value="P:mitochondrion organization"/>
    <property type="evidence" value="ECO:0007669"/>
    <property type="project" value="TreeGrafter"/>
</dbReference>
<dbReference type="InterPro" id="IPR003111">
    <property type="entry name" value="Lon_prtase_N"/>
</dbReference>
<evidence type="ECO:0000256" key="9">
    <source>
        <dbReference type="PIRNR" id="PIRNR001174"/>
    </source>
</evidence>
<dbReference type="InterPro" id="IPR054594">
    <property type="entry name" value="Lon_lid"/>
</dbReference>
<dbReference type="InterPro" id="IPR015947">
    <property type="entry name" value="PUA-like_sf"/>
</dbReference>
<dbReference type="FunFam" id="3.40.50.300:FF:000021">
    <property type="entry name" value="Lon protease homolog"/>
    <property type="match status" value="1"/>
</dbReference>
<dbReference type="PANTHER" id="PTHR43718:SF2">
    <property type="entry name" value="LON PROTEASE HOMOLOG, MITOCHONDRIAL"/>
    <property type="match status" value="1"/>
</dbReference>
<dbReference type="GO" id="GO:0005759">
    <property type="term" value="C:mitochondrial matrix"/>
    <property type="evidence" value="ECO:0007669"/>
    <property type="project" value="UniProtKB-SubCell"/>
</dbReference>
<dbReference type="NCBIfam" id="TIGR00763">
    <property type="entry name" value="lon"/>
    <property type="match status" value="1"/>
</dbReference>
<dbReference type="SUPFAM" id="SSF88697">
    <property type="entry name" value="PUA domain-like"/>
    <property type="match status" value="1"/>
</dbReference>
<evidence type="ECO:0000256" key="13">
    <source>
        <dbReference type="RuleBase" id="RU000591"/>
    </source>
</evidence>
<dbReference type="GO" id="GO:0003697">
    <property type="term" value="F:single-stranded DNA binding"/>
    <property type="evidence" value="ECO:0007669"/>
    <property type="project" value="TreeGrafter"/>
</dbReference>
<dbReference type="PIRSF" id="PIRSF001174">
    <property type="entry name" value="Lon_proteas"/>
    <property type="match status" value="1"/>
</dbReference>
<dbReference type="InterPro" id="IPR046336">
    <property type="entry name" value="Lon_prtase_N_sf"/>
</dbReference>
<comment type="similarity">
    <text evidence="9 12 13">Belongs to the peptidase S16 family.</text>
</comment>
<dbReference type="PROSITE" id="PS51787">
    <property type="entry name" value="LON_N"/>
    <property type="match status" value="1"/>
</dbReference>
<sequence>MLRLLGGGRRGRLAAYGLPHRFSGHSMGAAAGARGFWWGDDGDSNRRETGDKPSSDQAAAMGGEQDTSGLVIHPDSAPRAVGIGDDAPKPSPIPVIPLGHRPLFPGMVQGLLVTDPPTIRGLAERLQQGENYVGVFLRKQPPLEGGVPEVVQSIRELHSVGTLAQIHNMMDSGPNSQLFLTLHRRIEWQKELTQGPPMSAEVTHWSRPLDPPEAEAEIVKALCNEVVAGIRDLVKLNPLFREHAQYFTSRIDTSNPYALADFAASLTTSDAEELQAVLEEPSAKERLSKVLLLVSKEREMSKIQQEIQKQVEDKMSKTQREYFLHEQLKSIKKELGMEKDDKEALILKFRERMESAIDISKEARATFEEEVEKLSMLEKNSPEFNTTRNYLDWLSSMPWGRATEENFDLVQASKVLDEEHYGLEEVKNRILEFIAVGKLKGSVQGKIICLVGPPGVGKTSIGSSIAKALNREFFRFSVGGLTDVAEIKGHRRTYVGAMPGKPIQCLKATGSSNPLILIDEIDKLGRGYQGDPASALLELLDPSQNASFADHYMDIPLDLSKALFICTANVTDTIPGPLLDRMEMVRLSGYDLPEKVKIAQQYLIPKALRDSGLADADQSLTAAGGEDASSSGNKVSVPVPAGLEMDESAIYSLVRWYCREAGVRQLSQRIERICRKLAFEVVQHGETGDANNGSKAGWKVSEANLADYVGKPVFTSDRLYEDQPPAGVVMGLAWTAMGGSSLYIESISTTPRQEADPEMNGLQEKGGGGRLVTTGQLGDVMRESSAIAHSFARTFLRHQVPGQAENRFLDTAEVHMHVPEGATPKDGPSAGVTMVTSLLSLATSRAVRKDVAMTGEVSLTGKVLAVGGIKEKTIAARRAGITCLVLPMANKRDFEELPEYLRKGLEIHFATEYADVYSVAFCEDLSSPLTADF</sequence>
<dbReference type="Pfam" id="PF22667">
    <property type="entry name" value="Lon_lid"/>
    <property type="match status" value="1"/>
</dbReference>
<dbReference type="GO" id="GO:0004252">
    <property type="term" value="F:serine-type endopeptidase activity"/>
    <property type="evidence" value="ECO:0007669"/>
    <property type="project" value="UniProtKB-UniRule"/>
</dbReference>
<organism evidence="19">
    <name type="scientific">Rhizochromulina marina</name>
    <dbReference type="NCBI Taxonomy" id="1034831"/>
    <lineage>
        <taxon>Eukaryota</taxon>
        <taxon>Sar</taxon>
        <taxon>Stramenopiles</taxon>
        <taxon>Ochrophyta</taxon>
        <taxon>Dictyochophyceae</taxon>
        <taxon>Rhizochromulinales</taxon>
        <taxon>Rhizochromulina</taxon>
    </lineage>
</organism>
<feature type="region of interest" description="Disordered" evidence="16">
    <location>
        <begin position="41"/>
        <end position="88"/>
    </location>
</feature>
<keyword evidence="7 9" id="KW-0067">ATP-binding</keyword>
<dbReference type="GO" id="GO:0009536">
    <property type="term" value="C:plastid"/>
    <property type="evidence" value="ECO:0007669"/>
    <property type="project" value="UniProtKB-SubCell"/>
</dbReference>
<evidence type="ECO:0000256" key="15">
    <source>
        <dbReference type="SAM" id="Coils"/>
    </source>
</evidence>
<protein>
    <recommendedName>
        <fullName evidence="9 14">Lon protease homolog</fullName>
        <ecNumber evidence="9 14">3.4.21.-</ecNumber>
    </recommendedName>
</protein>
<dbReference type="Gene3D" id="2.30.130.40">
    <property type="entry name" value="LON domain-like"/>
    <property type="match status" value="1"/>
</dbReference>
<dbReference type="FunFam" id="1.20.58.1480:FF:000002">
    <property type="entry name" value="Lon protease homolog, mitochondrial"/>
    <property type="match status" value="1"/>
</dbReference>
<comment type="catalytic activity">
    <reaction evidence="8">
        <text>Hydrolysis of proteins in presence of ATP.</text>
        <dbReference type="EC" id="3.4.21.53"/>
    </reaction>
</comment>